<sequence>MSADQISIVKFKILIVDDDSTCLNLISTMLKKCNYEVISANGPDDALATVRVRDIDLVVTDLHMPKMNGLELQKQIDKEYKLPVIIMSSDHKEPTVMNALASGVVFYIKKPVIPGDFKNIWQYAVASKTAKSTRNIERSIGSIQVENNSTSSFVNKEKHENNKDGGKTKTHKKKREDTKGENSNAPKKAKVVWTDLLHNRFLQAVNYLTLEKAMPKKLHELMNVPELTKENIASHLQKYRLFLKRVDEKGFVAATMNSITMDRTFRSSFAAGHASLFCKAAQQQQYLLVNGVLENKQPSYPANATDQFQSFNPTNNFGSIGDLTSSNPGSSPRFGYGQSRLLESSSSTQSNVHKSIYGSTSNSIYQPNRTGFDGLGSNDNGSNLLSRGVMSGTNSMQTIATPSVLDFGKSGNSSHHGTPSNNNEGIGTGNVNPNYFNNNNYAGIDQINNDDGQMRLNSDGAGLGLINGANQTLGLAQDNSSTAGFINHGNYQFPTSFSGANEQGSTSTLPSMAQEQFGLDGNDEFNDFMFDLIVNDNNNASSSITDMLTEPTNGQLSSHQQQGGEGGMNPNCACNNSTFPFEMNPEISQPLNGVDFPSPTWNEPSLEQGKRTGICVMVRDSDGEVLVCCSQRLETNMSIKAANMLAIQKEVHFGVECGFLFYVIKLNDVEVIDWINSGSHLDSKFGVILMDIIKLTEDPQGLLFRYVIKPANKAAQGLSKNTFGITKDMLWMEEFPICINRVIDSEKPV</sequence>
<comment type="subcellular location">
    <subcellularLocation>
        <location evidence="1">Nucleus</location>
    </subcellularLocation>
</comment>
<dbReference type="PANTHER" id="PTHR43874:SF19">
    <property type="entry name" value="RESPONSE REGULATOR 23-RELATED"/>
    <property type="match status" value="1"/>
</dbReference>
<dbReference type="InterPro" id="IPR011006">
    <property type="entry name" value="CheY-like_superfamily"/>
</dbReference>
<dbReference type="GO" id="GO:0009736">
    <property type="term" value="P:cytokinin-activated signaling pathway"/>
    <property type="evidence" value="ECO:0007669"/>
    <property type="project" value="InterPro"/>
</dbReference>
<dbReference type="Pfam" id="PF13456">
    <property type="entry name" value="RVT_3"/>
    <property type="match status" value="1"/>
</dbReference>
<dbReference type="SUPFAM" id="SSF46689">
    <property type="entry name" value="Homeodomain-like"/>
    <property type="match status" value="1"/>
</dbReference>
<name>A0AAD5IB41_ACENE</name>
<evidence type="ECO:0000256" key="6">
    <source>
        <dbReference type="PROSITE-ProRule" id="PRU00169"/>
    </source>
</evidence>
<feature type="compositionally biased region" description="Polar residues" evidence="7">
    <location>
        <begin position="319"/>
        <end position="330"/>
    </location>
</feature>
<dbReference type="Proteomes" id="UP001064489">
    <property type="component" value="Chromosome 12"/>
</dbReference>
<feature type="compositionally biased region" description="Basic and acidic residues" evidence="7">
    <location>
        <begin position="155"/>
        <end position="167"/>
    </location>
</feature>
<dbReference type="AlphaFoldDB" id="A0AAD5IB41"/>
<organism evidence="9 10">
    <name type="scientific">Acer negundo</name>
    <name type="common">Box elder</name>
    <dbReference type="NCBI Taxonomy" id="4023"/>
    <lineage>
        <taxon>Eukaryota</taxon>
        <taxon>Viridiplantae</taxon>
        <taxon>Streptophyta</taxon>
        <taxon>Embryophyta</taxon>
        <taxon>Tracheophyta</taxon>
        <taxon>Spermatophyta</taxon>
        <taxon>Magnoliopsida</taxon>
        <taxon>eudicotyledons</taxon>
        <taxon>Gunneridae</taxon>
        <taxon>Pentapetalae</taxon>
        <taxon>rosids</taxon>
        <taxon>malvids</taxon>
        <taxon>Sapindales</taxon>
        <taxon>Sapindaceae</taxon>
        <taxon>Hippocastanoideae</taxon>
        <taxon>Acereae</taxon>
        <taxon>Acer</taxon>
    </lineage>
</organism>
<feature type="compositionally biased region" description="Low complexity" evidence="7">
    <location>
        <begin position="338"/>
        <end position="350"/>
    </location>
</feature>
<dbReference type="FunFam" id="1.10.10.60:FF:000007">
    <property type="entry name" value="Two-component response regulator"/>
    <property type="match status" value="1"/>
</dbReference>
<feature type="domain" description="Response regulatory" evidence="8">
    <location>
        <begin position="12"/>
        <end position="125"/>
    </location>
</feature>
<dbReference type="InterPro" id="IPR045279">
    <property type="entry name" value="ARR-like"/>
</dbReference>
<keyword evidence="6" id="KW-0597">Phosphoprotein</keyword>
<evidence type="ECO:0000256" key="4">
    <source>
        <dbReference type="ARBA" id="ARBA00023163"/>
    </source>
</evidence>
<dbReference type="PROSITE" id="PS50110">
    <property type="entry name" value="RESPONSE_REGULATORY"/>
    <property type="match status" value="1"/>
</dbReference>
<dbReference type="Pfam" id="PF00072">
    <property type="entry name" value="Response_reg"/>
    <property type="match status" value="1"/>
</dbReference>
<proteinExistence type="predicted"/>
<dbReference type="EMBL" id="JAJSOW010000107">
    <property type="protein sequence ID" value="KAI9157328.1"/>
    <property type="molecule type" value="Genomic_DNA"/>
</dbReference>
<evidence type="ECO:0000256" key="7">
    <source>
        <dbReference type="SAM" id="MobiDB-lite"/>
    </source>
</evidence>
<dbReference type="SUPFAM" id="SSF52172">
    <property type="entry name" value="CheY-like"/>
    <property type="match status" value="1"/>
</dbReference>
<evidence type="ECO:0000256" key="3">
    <source>
        <dbReference type="ARBA" id="ARBA00023015"/>
    </source>
</evidence>
<dbReference type="PANTHER" id="PTHR43874">
    <property type="entry name" value="TWO-COMPONENT RESPONSE REGULATOR"/>
    <property type="match status" value="1"/>
</dbReference>
<dbReference type="GO" id="GO:0004523">
    <property type="term" value="F:RNA-DNA hybrid ribonuclease activity"/>
    <property type="evidence" value="ECO:0007669"/>
    <property type="project" value="InterPro"/>
</dbReference>
<evidence type="ECO:0000256" key="1">
    <source>
        <dbReference type="ARBA" id="ARBA00004123"/>
    </source>
</evidence>
<dbReference type="InterPro" id="IPR009057">
    <property type="entry name" value="Homeodomain-like_sf"/>
</dbReference>
<feature type="region of interest" description="Disordered" evidence="7">
    <location>
        <begin position="404"/>
        <end position="431"/>
    </location>
</feature>
<keyword evidence="10" id="KW-1185">Reference proteome</keyword>
<dbReference type="GO" id="GO:0005634">
    <property type="term" value="C:nucleus"/>
    <property type="evidence" value="ECO:0007669"/>
    <property type="project" value="UniProtKB-SubCell"/>
</dbReference>
<dbReference type="GO" id="GO:0003677">
    <property type="term" value="F:DNA binding"/>
    <property type="evidence" value="ECO:0007669"/>
    <property type="project" value="InterPro"/>
</dbReference>
<feature type="region of interest" description="Disordered" evidence="7">
    <location>
        <begin position="147"/>
        <end position="186"/>
    </location>
</feature>
<dbReference type="NCBIfam" id="TIGR01557">
    <property type="entry name" value="myb_SHAQKYF"/>
    <property type="match status" value="1"/>
</dbReference>
<feature type="modified residue" description="4-aspartylphosphate" evidence="6">
    <location>
        <position position="61"/>
    </location>
</feature>
<dbReference type="InterPro" id="IPR006447">
    <property type="entry name" value="Myb_dom_plants"/>
</dbReference>
<gene>
    <name evidence="9" type="ORF">LWI28_020722</name>
</gene>
<dbReference type="Gene3D" id="1.10.10.60">
    <property type="entry name" value="Homeodomain-like"/>
    <property type="match status" value="1"/>
</dbReference>
<evidence type="ECO:0000256" key="2">
    <source>
        <dbReference type="ARBA" id="ARBA00023012"/>
    </source>
</evidence>
<reference evidence="9" key="1">
    <citation type="journal article" date="2022" name="Plant J.">
        <title>Strategies of tolerance reflected in two North American maple genomes.</title>
        <authorList>
            <person name="McEvoy S.L."/>
            <person name="Sezen U.U."/>
            <person name="Trouern-Trend A."/>
            <person name="McMahon S.M."/>
            <person name="Schaberg P.G."/>
            <person name="Yang J."/>
            <person name="Wegrzyn J.L."/>
            <person name="Swenson N.G."/>
        </authorList>
    </citation>
    <scope>NUCLEOTIDE SEQUENCE</scope>
    <source>
        <strain evidence="9">91603</strain>
    </source>
</reference>
<evidence type="ECO:0000313" key="9">
    <source>
        <dbReference type="EMBL" id="KAI9157328.1"/>
    </source>
</evidence>
<protein>
    <recommendedName>
        <fullName evidence="8">Response regulatory domain-containing protein</fullName>
    </recommendedName>
</protein>
<accession>A0AAD5IB41</accession>
<dbReference type="InterPro" id="IPR002156">
    <property type="entry name" value="RNaseH_domain"/>
</dbReference>
<feature type="compositionally biased region" description="Polar residues" evidence="7">
    <location>
        <begin position="410"/>
        <end position="425"/>
    </location>
</feature>
<keyword evidence="2" id="KW-0902">Two-component regulatory system</keyword>
<evidence type="ECO:0000313" key="10">
    <source>
        <dbReference type="Proteomes" id="UP001064489"/>
    </source>
</evidence>
<feature type="region of interest" description="Disordered" evidence="7">
    <location>
        <begin position="319"/>
        <end position="363"/>
    </location>
</feature>
<comment type="caution">
    <text evidence="9">The sequence shown here is derived from an EMBL/GenBank/DDBJ whole genome shotgun (WGS) entry which is preliminary data.</text>
</comment>
<dbReference type="Gene3D" id="3.40.50.2300">
    <property type="match status" value="1"/>
</dbReference>
<dbReference type="CDD" id="cd17584">
    <property type="entry name" value="REC_typeB_ARR-like"/>
    <property type="match status" value="1"/>
</dbReference>
<evidence type="ECO:0000259" key="8">
    <source>
        <dbReference type="PROSITE" id="PS50110"/>
    </source>
</evidence>
<dbReference type="InterPro" id="IPR001789">
    <property type="entry name" value="Sig_transdc_resp-reg_receiver"/>
</dbReference>
<keyword evidence="5" id="KW-0539">Nucleus</keyword>
<dbReference type="GO" id="GO:0000160">
    <property type="term" value="P:phosphorelay signal transduction system"/>
    <property type="evidence" value="ECO:0007669"/>
    <property type="project" value="UniProtKB-KW"/>
</dbReference>
<evidence type="ECO:0000256" key="5">
    <source>
        <dbReference type="ARBA" id="ARBA00023242"/>
    </source>
</evidence>
<dbReference type="SMART" id="SM00448">
    <property type="entry name" value="REC"/>
    <property type="match status" value="1"/>
</dbReference>
<reference evidence="9" key="2">
    <citation type="submission" date="2023-02" db="EMBL/GenBank/DDBJ databases">
        <authorList>
            <person name="Swenson N.G."/>
            <person name="Wegrzyn J.L."/>
            <person name="Mcevoy S.L."/>
        </authorList>
    </citation>
    <scope>NUCLEOTIDE SEQUENCE</scope>
    <source>
        <strain evidence="9">91603</strain>
        <tissue evidence="9">Leaf</tissue>
    </source>
</reference>
<keyword evidence="3" id="KW-0805">Transcription regulation</keyword>
<keyword evidence="4" id="KW-0804">Transcription</keyword>
<feature type="compositionally biased region" description="Polar residues" evidence="7">
    <location>
        <begin position="351"/>
        <end position="363"/>
    </location>
</feature>